<evidence type="ECO:0000313" key="8">
    <source>
        <dbReference type="Proteomes" id="UP000694844"/>
    </source>
</evidence>
<dbReference type="OrthoDB" id="6202555at2759"/>
<dbReference type="PROSITE" id="PS50119">
    <property type="entry name" value="ZF_BBOX"/>
    <property type="match status" value="2"/>
</dbReference>
<evidence type="ECO:0000256" key="2">
    <source>
        <dbReference type="ARBA" id="ARBA00022771"/>
    </source>
</evidence>
<reference evidence="9" key="1">
    <citation type="submission" date="2025-08" db="UniProtKB">
        <authorList>
            <consortium name="RefSeq"/>
        </authorList>
    </citation>
    <scope>IDENTIFICATION</scope>
    <source>
        <tissue evidence="9">Whole sample</tissue>
    </source>
</reference>
<dbReference type="SUPFAM" id="SSF101898">
    <property type="entry name" value="NHL repeat"/>
    <property type="match status" value="1"/>
</dbReference>
<proteinExistence type="predicted"/>
<dbReference type="Proteomes" id="UP000694844">
    <property type="component" value="Chromosome 7"/>
</dbReference>
<dbReference type="InterPro" id="IPR001841">
    <property type="entry name" value="Znf_RING"/>
</dbReference>
<evidence type="ECO:0000259" key="7">
    <source>
        <dbReference type="PROSITE" id="PS50119"/>
    </source>
</evidence>
<dbReference type="Gene3D" id="3.30.160.60">
    <property type="entry name" value="Classic Zinc Finger"/>
    <property type="match status" value="1"/>
</dbReference>
<keyword evidence="1" id="KW-0479">Metal-binding</keyword>
<evidence type="ECO:0000256" key="1">
    <source>
        <dbReference type="ARBA" id="ARBA00022723"/>
    </source>
</evidence>
<dbReference type="PANTHER" id="PTHR25462:SF296">
    <property type="entry name" value="MEIOTIC P26, ISOFORM F"/>
    <property type="match status" value="1"/>
</dbReference>
<keyword evidence="5" id="KW-0175">Coiled coil</keyword>
<dbReference type="GeneID" id="111102500"/>
<evidence type="ECO:0000256" key="4">
    <source>
        <dbReference type="PROSITE-ProRule" id="PRU00024"/>
    </source>
</evidence>
<dbReference type="GO" id="GO:0008270">
    <property type="term" value="F:zinc ion binding"/>
    <property type="evidence" value="ECO:0007669"/>
    <property type="project" value="UniProtKB-KW"/>
</dbReference>
<dbReference type="InterPro" id="IPR047153">
    <property type="entry name" value="TRIM45/56/19-like"/>
</dbReference>
<sequence>MITNTCELTMQEHSNLEKKTRHIFHSRRGLDMEHKQHFPPPAFLRCFLCSKLYADPKMLPCLHSFCKLCIPEEHCSKKILTCPLCRESFDISQKEVPRNIYLENRVNLYQEQSKHFIDPSCIFCKLNAQGNKEAVRQCITCLDLLCKVCSERHTSTTLTIDHQVIPITEIKSGKYDDAILLVKYKTYCQKHSDEEVWYFCKTCNSLICSVCIIKDHKGHDVDRVADLIKEKESETRKLCQELKNKTSELKQCRVSLTSKRNELKKWEEKKIAEIKKLCSEAVSKIERGKNQILNDLDNYLKQKSRDLGKGINNITAQCSNISDSVQYVEHVLNGMSAQKIFLFGELQGRLENLDKKIKESIPFTDFSEETENIRIMVTEPKLEMTLDKPEAIHEQTSENSAKDCSISTAAVDDVNDNSSDIFYVCDKAVQTSDADFESFTEINNDQKRNYSLELIISHDLRTPSDKHPSYFTSVAWINENQFVAVDAGNAKVKICSFPLGTILNSTQVTKPLAVSAWKDGISCLTQENKMIIFSSELCPQNTLQNISSLCPSLPSSISSQWIENTTIVTKVNNIVLKLPLKYFPPNPLSVFFRYACSLPNGFYALSDMSNNCVYLVDASGSIFKALRCNPEPISFDKFYNIFIADFQNSSMKVFDLKGNHLADLLLKHRPRSISILHDKLIVAAEFGSHVFVYDIIYR</sequence>
<dbReference type="InterPro" id="IPR018957">
    <property type="entry name" value="Znf_C3HC4_RING-type"/>
</dbReference>
<keyword evidence="3" id="KW-0862">Zinc</keyword>
<gene>
    <name evidence="9" type="primary">LOC111102500</name>
</gene>
<dbReference type="PROSITE" id="PS50089">
    <property type="entry name" value="ZF_RING_2"/>
    <property type="match status" value="1"/>
</dbReference>
<evidence type="ECO:0000256" key="5">
    <source>
        <dbReference type="SAM" id="Coils"/>
    </source>
</evidence>
<name>A0A8B8AHK5_CRAVI</name>
<dbReference type="InterPro" id="IPR000315">
    <property type="entry name" value="Znf_B-box"/>
</dbReference>
<accession>A0A8B8AHK5</accession>
<dbReference type="RefSeq" id="XP_022290992.1">
    <property type="nucleotide sequence ID" value="XM_022435284.1"/>
</dbReference>
<feature type="domain" description="B box-type" evidence="7">
    <location>
        <begin position="183"/>
        <end position="224"/>
    </location>
</feature>
<dbReference type="Gene3D" id="2.120.10.30">
    <property type="entry name" value="TolB, C-terminal domain"/>
    <property type="match status" value="1"/>
</dbReference>
<feature type="domain" description="B box-type" evidence="7">
    <location>
        <begin position="119"/>
        <end position="167"/>
    </location>
</feature>
<dbReference type="InterPro" id="IPR013083">
    <property type="entry name" value="Znf_RING/FYVE/PHD"/>
</dbReference>
<feature type="domain" description="RING-type" evidence="6">
    <location>
        <begin position="46"/>
        <end position="86"/>
    </location>
</feature>
<keyword evidence="8" id="KW-1185">Reference proteome</keyword>
<dbReference type="Gene3D" id="3.30.40.10">
    <property type="entry name" value="Zinc/RING finger domain, C3HC4 (zinc finger)"/>
    <property type="match status" value="1"/>
</dbReference>
<keyword evidence="2 4" id="KW-0863">Zinc-finger</keyword>
<evidence type="ECO:0000259" key="6">
    <source>
        <dbReference type="PROSITE" id="PS50089"/>
    </source>
</evidence>
<dbReference type="SMART" id="SM00336">
    <property type="entry name" value="BBOX"/>
    <property type="match status" value="2"/>
</dbReference>
<dbReference type="Pfam" id="PF00097">
    <property type="entry name" value="zf-C3HC4"/>
    <property type="match status" value="1"/>
</dbReference>
<dbReference type="AlphaFoldDB" id="A0A8B8AHK5"/>
<dbReference type="SUPFAM" id="SSF57845">
    <property type="entry name" value="B-box zinc-binding domain"/>
    <property type="match status" value="1"/>
</dbReference>
<evidence type="ECO:0000313" key="9">
    <source>
        <dbReference type="RefSeq" id="XP_022290992.1"/>
    </source>
</evidence>
<dbReference type="PROSITE" id="PS00518">
    <property type="entry name" value="ZF_RING_1"/>
    <property type="match status" value="1"/>
</dbReference>
<evidence type="ECO:0000256" key="3">
    <source>
        <dbReference type="ARBA" id="ARBA00022833"/>
    </source>
</evidence>
<dbReference type="KEGG" id="cvn:111102500"/>
<dbReference type="InterPro" id="IPR011042">
    <property type="entry name" value="6-blade_b-propeller_TolB-like"/>
</dbReference>
<dbReference type="InterPro" id="IPR017907">
    <property type="entry name" value="Znf_RING_CS"/>
</dbReference>
<feature type="coiled-coil region" evidence="5">
    <location>
        <begin position="228"/>
        <end position="269"/>
    </location>
</feature>
<organism evidence="8 9">
    <name type="scientific">Crassostrea virginica</name>
    <name type="common">Eastern oyster</name>
    <dbReference type="NCBI Taxonomy" id="6565"/>
    <lineage>
        <taxon>Eukaryota</taxon>
        <taxon>Metazoa</taxon>
        <taxon>Spiralia</taxon>
        <taxon>Lophotrochozoa</taxon>
        <taxon>Mollusca</taxon>
        <taxon>Bivalvia</taxon>
        <taxon>Autobranchia</taxon>
        <taxon>Pteriomorphia</taxon>
        <taxon>Ostreida</taxon>
        <taxon>Ostreoidea</taxon>
        <taxon>Ostreidae</taxon>
        <taxon>Crassostrea</taxon>
    </lineage>
</organism>
<dbReference type="Pfam" id="PF00643">
    <property type="entry name" value="zf-B_box"/>
    <property type="match status" value="1"/>
</dbReference>
<dbReference type="SMART" id="SM00184">
    <property type="entry name" value="RING"/>
    <property type="match status" value="1"/>
</dbReference>
<dbReference type="PANTHER" id="PTHR25462">
    <property type="entry name" value="BONUS, ISOFORM C-RELATED"/>
    <property type="match status" value="1"/>
</dbReference>
<dbReference type="SUPFAM" id="SSF57850">
    <property type="entry name" value="RING/U-box"/>
    <property type="match status" value="1"/>
</dbReference>
<protein>
    <submittedName>
        <fullName evidence="9">Probable E3 ubiquitin-protein ligase MID2 isoform X1</fullName>
    </submittedName>
</protein>